<reference evidence="8 9" key="1">
    <citation type="journal article" date="2011" name="Genome Biol. Evol.">
        <title>Integration of the genetic map and genome assembly of fugu facilitates insights into distinct features of genome evolution in teleosts and mammals.</title>
        <authorList>
            <person name="Kai W."/>
            <person name="Kikuchi K."/>
            <person name="Tohari S."/>
            <person name="Chew A.K."/>
            <person name="Tay A."/>
            <person name="Fujiwara A."/>
            <person name="Hosoya S."/>
            <person name="Suetake H."/>
            <person name="Naruse K."/>
            <person name="Brenner S."/>
            <person name="Suzuki Y."/>
            <person name="Venkatesh B."/>
        </authorList>
    </citation>
    <scope>NUCLEOTIDE SEQUENCE [LARGE SCALE GENOMIC DNA]</scope>
</reference>
<feature type="compositionally biased region" description="Polar residues" evidence="6">
    <location>
        <begin position="1442"/>
        <end position="1452"/>
    </location>
</feature>
<feature type="compositionally biased region" description="Polar residues" evidence="6">
    <location>
        <begin position="1032"/>
        <end position="1070"/>
    </location>
</feature>
<feature type="compositionally biased region" description="Basic and acidic residues" evidence="6">
    <location>
        <begin position="70"/>
        <end position="92"/>
    </location>
</feature>
<dbReference type="PROSITE" id="PS50023">
    <property type="entry name" value="LIM_DOMAIN_2"/>
    <property type="match status" value="1"/>
</dbReference>
<dbReference type="GO" id="GO:0051893">
    <property type="term" value="P:regulation of focal adhesion assembly"/>
    <property type="evidence" value="ECO:0007669"/>
    <property type="project" value="TreeGrafter"/>
</dbReference>
<keyword evidence="3 4" id="KW-0440">LIM domain</keyword>
<dbReference type="GeneTree" id="ENSGT00950000183159"/>
<reference evidence="8" key="2">
    <citation type="submission" date="2025-08" db="UniProtKB">
        <authorList>
            <consortium name="Ensembl"/>
        </authorList>
    </citation>
    <scope>IDENTIFICATION</scope>
</reference>
<feature type="region of interest" description="Disordered" evidence="6">
    <location>
        <begin position="1"/>
        <end position="156"/>
    </location>
</feature>
<feature type="compositionally biased region" description="Basic and acidic residues" evidence="6">
    <location>
        <begin position="536"/>
        <end position="546"/>
    </location>
</feature>
<dbReference type="Ensembl" id="ENSTRUT00000082761.1">
    <property type="protein sequence ID" value="ENSTRUP00000066615.1"/>
    <property type="gene ID" value="ENSTRUG00000015361.3"/>
</dbReference>
<dbReference type="Gene3D" id="2.10.110.10">
    <property type="entry name" value="Cysteine Rich Protein"/>
    <property type="match status" value="1"/>
</dbReference>
<feature type="compositionally biased region" description="Acidic residues" evidence="6">
    <location>
        <begin position="524"/>
        <end position="535"/>
    </location>
</feature>
<dbReference type="GO" id="GO:0001725">
    <property type="term" value="C:stress fiber"/>
    <property type="evidence" value="ECO:0007669"/>
    <property type="project" value="TreeGrafter"/>
</dbReference>
<evidence type="ECO:0000256" key="6">
    <source>
        <dbReference type="SAM" id="MobiDB-lite"/>
    </source>
</evidence>
<feature type="compositionally biased region" description="Basic and acidic residues" evidence="6">
    <location>
        <begin position="988"/>
        <end position="1012"/>
    </location>
</feature>
<dbReference type="Proteomes" id="UP000005226">
    <property type="component" value="Chromosome 17"/>
</dbReference>
<dbReference type="InterPro" id="IPR031865">
    <property type="entry name" value="DUF4757"/>
</dbReference>
<feature type="compositionally biased region" description="Polar residues" evidence="6">
    <location>
        <begin position="43"/>
        <end position="57"/>
    </location>
</feature>
<dbReference type="Pfam" id="PF00412">
    <property type="entry name" value="LIM"/>
    <property type="match status" value="1"/>
</dbReference>
<organism evidence="8 9">
    <name type="scientific">Takifugu rubripes</name>
    <name type="common">Japanese pufferfish</name>
    <name type="synonym">Fugu rubripes</name>
    <dbReference type="NCBI Taxonomy" id="31033"/>
    <lineage>
        <taxon>Eukaryota</taxon>
        <taxon>Metazoa</taxon>
        <taxon>Chordata</taxon>
        <taxon>Craniata</taxon>
        <taxon>Vertebrata</taxon>
        <taxon>Euteleostomi</taxon>
        <taxon>Actinopterygii</taxon>
        <taxon>Neopterygii</taxon>
        <taxon>Teleostei</taxon>
        <taxon>Neoteleostei</taxon>
        <taxon>Acanthomorphata</taxon>
        <taxon>Eupercaria</taxon>
        <taxon>Tetraodontiformes</taxon>
        <taxon>Tetradontoidea</taxon>
        <taxon>Tetraodontidae</taxon>
        <taxon>Takifugu</taxon>
    </lineage>
</organism>
<dbReference type="PROSITE" id="PS00478">
    <property type="entry name" value="LIM_DOMAIN_1"/>
    <property type="match status" value="1"/>
</dbReference>
<evidence type="ECO:0000256" key="2">
    <source>
        <dbReference type="ARBA" id="ARBA00022833"/>
    </source>
</evidence>
<feature type="region of interest" description="Disordered" evidence="6">
    <location>
        <begin position="976"/>
        <end position="1207"/>
    </location>
</feature>
<feature type="compositionally biased region" description="Basic and acidic residues" evidence="6">
    <location>
        <begin position="589"/>
        <end position="604"/>
    </location>
</feature>
<reference evidence="8" key="3">
    <citation type="submission" date="2025-09" db="UniProtKB">
        <authorList>
            <consortium name="Ensembl"/>
        </authorList>
    </citation>
    <scope>IDENTIFICATION</scope>
</reference>
<evidence type="ECO:0000313" key="9">
    <source>
        <dbReference type="Proteomes" id="UP000005226"/>
    </source>
</evidence>
<feature type="compositionally biased region" description="Acidic residues" evidence="6">
    <location>
        <begin position="631"/>
        <end position="644"/>
    </location>
</feature>
<keyword evidence="5" id="KW-0175">Coiled coil</keyword>
<protein>
    <recommendedName>
        <fullName evidence="7">LIM zinc-binding domain-containing protein</fullName>
    </recommendedName>
</protein>
<feature type="compositionally biased region" description="Basic and acidic residues" evidence="6">
    <location>
        <begin position="302"/>
        <end position="313"/>
    </location>
</feature>
<feature type="region of interest" description="Disordered" evidence="6">
    <location>
        <begin position="1383"/>
        <end position="1411"/>
    </location>
</feature>
<dbReference type="GO" id="GO:0032034">
    <property type="term" value="F:myosin II head/neck binding"/>
    <property type="evidence" value="ECO:0007669"/>
    <property type="project" value="TreeGrafter"/>
</dbReference>
<feature type="compositionally biased region" description="Basic and acidic residues" evidence="6">
    <location>
        <begin position="476"/>
        <end position="485"/>
    </location>
</feature>
<accession>A0A674MYX3</accession>
<evidence type="ECO:0000256" key="5">
    <source>
        <dbReference type="SAM" id="Coils"/>
    </source>
</evidence>
<evidence type="ECO:0000259" key="7">
    <source>
        <dbReference type="PROSITE" id="PS50023"/>
    </source>
</evidence>
<dbReference type="GO" id="GO:0051496">
    <property type="term" value="P:positive regulation of stress fiber assembly"/>
    <property type="evidence" value="ECO:0007669"/>
    <property type="project" value="TreeGrafter"/>
</dbReference>
<keyword evidence="1 4" id="KW-0479">Metal-binding</keyword>
<evidence type="ECO:0000313" key="8">
    <source>
        <dbReference type="Ensembl" id="ENSTRUP00000066615.1"/>
    </source>
</evidence>
<keyword evidence="2 4" id="KW-0862">Zinc</keyword>
<gene>
    <name evidence="8" type="primary">limch1a</name>
</gene>
<evidence type="ECO:0000256" key="3">
    <source>
        <dbReference type="ARBA" id="ARBA00023038"/>
    </source>
</evidence>
<evidence type="ECO:0000256" key="4">
    <source>
        <dbReference type="PROSITE-ProRule" id="PRU00125"/>
    </source>
</evidence>
<feature type="coiled-coil region" evidence="5">
    <location>
        <begin position="1324"/>
        <end position="1363"/>
    </location>
</feature>
<feature type="region of interest" description="Disordered" evidence="6">
    <location>
        <begin position="733"/>
        <end position="771"/>
    </location>
</feature>
<feature type="compositionally biased region" description="Polar residues" evidence="6">
    <location>
        <begin position="1383"/>
        <end position="1399"/>
    </location>
</feature>
<feature type="compositionally biased region" description="Polar residues" evidence="6">
    <location>
        <begin position="1149"/>
        <end position="1165"/>
    </location>
</feature>
<feature type="region of interest" description="Disordered" evidence="6">
    <location>
        <begin position="1442"/>
        <end position="1482"/>
    </location>
</feature>
<feature type="compositionally biased region" description="Basic and acidic residues" evidence="6">
    <location>
        <begin position="733"/>
        <end position="744"/>
    </location>
</feature>
<feature type="compositionally biased region" description="Basic and acidic residues" evidence="6">
    <location>
        <begin position="247"/>
        <end position="262"/>
    </location>
</feature>
<dbReference type="PANTHER" id="PTHR15551">
    <property type="entry name" value="LIM DOMAIN ONLY 7"/>
    <property type="match status" value="1"/>
</dbReference>
<proteinExistence type="predicted"/>
<feature type="domain" description="LIM zinc-binding" evidence="7">
    <location>
        <begin position="1487"/>
        <end position="1553"/>
    </location>
</feature>
<keyword evidence="9" id="KW-1185">Reference proteome</keyword>
<dbReference type="Pfam" id="PF15949">
    <property type="entry name" value="DUF4757"/>
    <property type="match status" value="2"/>
</dbReference>
<feature type="region of interest" description="Disordered" evidence="6">
    <location>
        <begin position="467"/>
        <end position="647"/>
    </location>
</feature>
<feature type="compositionally biased region" description="Basic and acidic residues" evidence="6">
    <location>
        <begin position="1455"/>
        <end position="1464"/>
    </location>
</feature>
<dbReference type="OMA" id="TSHNERE"/>
<feature type="compositionally biased region" description="Basic and acidic residues" evidence="6">
    <location>
        <begin position="1195"/>
        <end position="1206"/>
    </location>
</feature>
<feature type="compositionally biased region" description="Polar residues" evidence="6">
    <location>
        <begin position="1079"/>
        <end position="1091"/>
    </location>
</feature>
<feature type="region of interest" description="Disordered" evidence="6">
    <location>
        <begin position="201"/>
        <end position="372"/>
    </location>
</feature>
<feature type="compositionally biased region" description="Basic and acidic residues" evidence="6">
    <location>
        <begin position="1"/>
        <end position="30"/>
    </location>
</feature>
<sequence>MKVESEGGEGPQKRGVRDSGYDCWDSERSESLSPPRHTRDNSLDSLDSFGSRSQHSPSPDVVNRGTGDGRGSDSEIDAQGKRPDVRKDDMSARRTVSNESRSTIPFNQFLPNRINASSYIPAPRRRPHTEEGEQRSHPQATTEQGKSAGVHHKAPKTVTWAAENNGENLKQEEERVTEEVLEHKRLQKWEKAGIKVLPAAIRYSSPPPVEDQGPRSPSPNIILRSENEFLSSQSSSWDPASDEEEDAGMHRVPDVRRDDLASRRAHRGPVAPNVHQFVPSPVCSNKDRERWEGIRRSSQKTLQEKEISEREAMSDIITCSDNPFLNPAPHREDEEREEEQAETGSATPNRQKDDLAQRRTQSRPLPHREGPTKFVAAHMSQADMQKWERLKMTELSEDSSTTMPQACLQKNYGNSFSGSAKAGRGHNKVVTFGGVTEIQQPIDTSLSSEGEETELLRRLLSKATVAMPTIDLVSQRSERERRQVDGNDLNHASPPSADLPSCTSETPLTRAELDARLAQYEQRAEEDEDEEEEERAPDLQKDDMMARRTGVFHRQSTMTYNRFLPLPTSVRGTQGEATTDAAPRSKKQVQADRNKMKSRAEHQQPKVPMETPQSDSDLAVARGTSHREHENDEEDEYGENDPVPDLEKDDMMARRTGLFQKNTAPRANQSIKQFLPVPGSVKYSVAPVSAMKPLNSRPKYTEKVDNESVIPSVQAAPQPPSSKLPTLPVSVELNKRQDEDRQQRDMTISNTSVSNVPPLSPPSHTPSISPAATSTCNMVAKLDKQRPEEKVVERVGDMVEESKTNMEEEPRKKPFWLDDDDLPPMMMSRRVVFMSEETQSVSMGDIINEDEMGHSPSLSQSRHEHMHEQYNNFVEEEEHWQGELTRWKNRRRSASQELIKKEEERKKMEKRMKEEGSDINKRKSIKTYKEIVEDKERREIELCEAYRNAASPEEASMVLQRYALRFTISDATLDSLKLPRSTSGLKQDTNHMVKEEKTTAAARDSETSELQHKPVQPKAAKSQEMKIKPTVEQLTPASSSPVTQSENVPPRSLQLQSSTAESPSLHQKQGNPEEKRSPTICTPTEITQMQPDATHPAHTLPSPSSATPRPIPLLAAKPYCQPRNSQPGHKPVKMDGLVRVNGEVMEDLSVSTPVSSSPEGPQETTDLPPAEKEDLATAQPAMKEETGKRTPPPQTDDKMPPSRRENLTTFSGSAISSLLGGRNCITTTTIVTELTQTRVEPHYPPLQGNGQVNGAPVPSERPVEIKNSLQEYSPTVTEGLEETSVTIETPMLNLAKRVNHWVWDPNEERKRLESWQQEQERLLQEQYRSEQEKLKKEWEKAQLEVEEEERKHIEEERRILQETVTHLTPTGLAGQQLGQTTIVSSAPGTNENQTENAPLQENGHKMAPGNEDQHASKLHFFLDSASDAKPLKKQELWKTASLDRNPQLNQAQVVKRSESHDAVSEKQQSPLPSPQPPSPSRCVSGKRLCSGCSQPLEKGAAMIIDTLGLFFHMQCFKCGVCNGQLGDTTKGTDVRIRNGLLSCYECYIASRGRGQPTTL</sequence>
<dbReference type="PANTHER" id="PTHR15551:SF4">
    <property type="entry name" value="LIM AND CALPONIN HOMOLOGY DOMAINS-CONTAINING PROTEIN 1 ISOFORM X1"/>
    <property type="match status" value="1"/>
</dbReference>
<dbReference type="SMART" id="SM00132">
    <property type="entry name" value="LIM"/>
    <property type="match status" value="1"/>
</dbReference>
<evidence type="ECO:0000256" key="1">
    <source>
        <dbReference type="ARBA" id="ARBA00022723"/>
    </source>
</evidence>
<dbReference type="CDD" id="cd08368">
    <property type="entry name" value="LIM"/>
    <property type="match status" value="1"/>
</dbReference>
<dbReference type="InterPro" id="IPR001781">
    <property type="entry name" value="Znf_LIM"/>
</dbReference>
<feature type="compositionally biased region" description="Basic and acidic residues" evidence="6">
    <location>
        <begin position="285"/>
        <end position="295"/>
    </location>
</feature>
<dbReference type="GO" id="GO:0046872">
    <property type="term" value="F:metal ion binding"/>
    <property type="evidence" value="ECO:0007669"/>
    <property type="project" value="UniProtKB-KW"/>
</dbReference>
<feature type="coiled-coil region" evidence="5">
    <location>
        <begin position="884"/>
        <end position="918"/>
    </location>
</feature>
<feature type="compositionally biased region" description="Polar residues" evidence="6">
    <location>
        <begin position="94"/>
        <end position="118"/>
    </location>
</feature>
<dbReference type="InParanoid" id="A0A674MYX3"/>
<name>A0A674MYX3_TAKRU</name>